<evidence type="ECO:0000256" key="1">
    <source>
        <dbReference type="SAM" id="SignalP"/>
    </source>
</evidence>
<keyword evidence="1" id="KW-0732">Signal</keyword>
<evidence type="ECO:0000313" key="3">
    <source>
        <dbReference type="Proteomes" id="UP000307999"/>
    </source>
</evidence>
<feature type="signal peptide" evidence="1">
    <location>
        <begin position="1"/>
        <end position="25"/>
    </location>
</feature>
<accession>A0A4U1B7Z1</accession>
<organism evidence="2 3">
    <name type="scientific">Thalassotalea mangrovi</name>
    <dbReference type="NCBI Taxonomy" id="2572245"/>
    <lineage>
        <taxon>Bacteria</taxon>
        <taxon>Pseudomonadati</taxon>
        <taxon>Pseudomonadota</taxon>
        <taxon>Gammaproteobacteria</taxon>
        <taxon>Alteromonadales</taxon>
        <taxon>Colwelliaceae</taxon>
        <taxon>Thalassotalea</taxon>
    </lineage>
</organism>
<evidence type="ECO:0000313" key="2">
    <source>
        <dbReference type="EMBL" id="TKB46740.1"/>
    </source>
</evidence>
<sequence>MKTMSKTALAVAAACMMSVSTSASAEFSANAGVVSQYFFRGIAQTFTASASAGADYENGGFYVGTWAADVQDGLEIDFYGGYGFETDGGLGFSAGVTSYQYTGDFDSAYNEINLGFSFGFFSATYNVGTHEDDAGLGIPESDYDFLSLTVEHEGFYATYGAWGKDFDGDYLEVGYGTEFAGLDLGVALIANSDELDVETGEGDESLVFSIGKSF</sequence>
<dbReference type="RefSeq" id="WP_136734807.1">
    <property type="nucleotide sequence ID" value="NZ_SWDB01000007.1"/>
</dbReference>
<dbReference type="Proteomes" id="UP000307999">
    <property type="component" value="Unassembled WGS sequence"/>
</dbReference>
<gene>
    <name evidence="2" type="ORF">E8M12_04065</name>
</gene>
<protein>
    <recommendedName>
        <fullName evidence="4">Outer membrane protein beta-barrel domain-containing protein</fullName>
    </recommendedName>
</protein>
<proteinExistence type="predicted"/>
<name>A0A4U1B7Z1_9GAMM</name>
<keyword evidence="3" id="KW-1185">Reference proteome</keyword>
<dbReference type="Pfam" id="PF09694">
    <property type="entry name" value="Gcw_chp"/>
    <property type="match status" value="1"/>
</dbReference>
<dbReference type="InterPro" id="IPR010239">
    <property type="entry name" value="CHP02001"/>
</dbReference>
<dbReference type="EMBL" id="SWDB01000007">
    <property type="protein sequence ID" value="TKB46740.1"/>
    <property type="molecule type" value="Genomic_DNA"/>
</dbReference>
<dbReference type="OrthoDB" id="9793561at2"/>
<evidence type="ECO:0008006" key="4">
    <source>
        <dbReference type="Google" id="ProtNLM"/>
    </source>
</evidence>
<dbReference type="AlphaFoldDB" id="A0A4U1B7Z1"/>
<feature type="chain" id="PRO_5020500472" description="Outer membrane protein beta-barrel domain-containing protein" evidence="1">
    <location>
        <begin position="26"/>
        <end position="214"/>
    </location>
</feature>
<reference evidence="2 3" key="1">
    <citation type="submission" date="2019-04" db="EMBL/GenBank/DDBJ databases">
        <title>Thalassotalea guangxiensis sp. nov., isolated from sediment of the coastal wetland.</title>
        <authorList>
            <person name="Zheng S."/>
            <person name="Zhang D."/>
        </authorList>
    </citation>
    <scope>NUCLEOTIDE SEQUENCE [LARGE SCALE GENOMIC DNA]</scope>
    <source>
        <strain evidence="2 3">ZS-4</strain>
    </source>
</reference>
<comment type="caution">
    <text evidence="2">The sequence shown here is derived from an EMBL/GenBank/DDBJ whole genome shotgun (WGS) entry which is preliminary data.</text>
</comment>
<dbReference type="NCBIfam" id="TIGR02001">
    <property type="entry name" value="gcw_chp"/>
    <property type="match status" value="1"/>
</dbReference>